<dbReference type="InterPro" id="IPR051345">
    <property type="entry name" value="Importin_beta-like_NTR"/>
</dbReference>
<evidence type="ECO:0000313" key="3">
    <source>
        <dbReference type="Proteomes" id="UP001412067"/>
    </source>
</evidence>
<dbReference type="Proteomes" id="UP001412067">
    <property type="component" value="Unassembled WGS sequence"/>
</dbReference>
<name>A0ABR2N079_9ASPA</name>
<accession>A0ABR2N079</accession>
<dbReference type="PANTHER" id="PTHR12363">
    <property type="entry name" value="TRANSPORTIN 3 AND IMPORTIN 13"/>
    <property type="match status" value="1"/>
</dbReference>
<dbReference type="Pfam" id="PF08389">
    <property type="entry name" value="Xpo1"/>
    <property type="match status" value="1"/>
</dbReference>
<dbReference type="Gene3D" id="1.25.10.10">
    <property type="entry name" value="Leucine-rich Repeat Variant"/>
    <property type="match status" value="1"/>
</dbReference>
<evidence type="ECO:0000259" key="1">
    <source>
        <dbReference type="Pfam" id="PF08389"/>
    </source>
</evidence>
<reference evidence="2 3" key="1">
    <citation type="journal article" date="2022" name="Nat. Plants">
        <title>Genomes of leafy and leafless Platanthera orchids illuminate the evolution of mycoheterotrophy.</title>
        <authorList>
            <person name="Li M.H."/>
            <person name="Liu K.W."/>
            <person name="Li Z."/>
            <person name="Lu H.C."/>
            <person name="Ye Q.L."/>
            <person name="Zhang D."/>
            <person name="Wang J.Y."/>
            <person name="Li Y.F."/>
            <person name="Zhong Z.M."/>
            <person name="Liu X."/>
            <person name="Yu X."/>
            <person name="Liu D.K."/>
            <person name="Tu X.D."/>
            <person name="Liu B."/>
            <person name="Hao Y."/>
            <person name="Liao X.Y."/>
            <person name="Jiang Y.T."/>
            <person name="Sun W.H."/>
            <person name="Chen J."/>
            <person name="Chen Y.Q."/>
            <person name="Ai Y."/>
            <person name="Zhai J.W."/>
            <person name="Wu S.S."/>
            <person name="Zhou Z."/>
            <person name="Hsiao Y.Y."/>
            <person name="Wu W.L."/>
            <person name="Chen Y.Y."/>
            <person name="Lin Y.F."/>
            <person name="Hsu J.L."/>
            <person name="Li C.Y."/>
            <person name="Wang Z.W."/>
            <person name="Zhao X."/>
            <person name="Zhong W.Y."/>
            <person name="Ma X.K."/>
            <person name="Ma L."/>
            <person name="Huang J."/>
            <person name="Chen G.Z."/>
            <person name="Huang M.Z."/>
            <person name="Huang L."/>
            <person name="Peng D.H."/>
            <person name="Luo Y.B."/>
            <person name="Zou S.Q."/>
            <person name="Chen S.P."/>
            <person name="Lan S."/>
            <person name="Tsai W.C."/>
            <person name="Van de Peer Y."/>
            <person name="Liu Z.J."/>
        </authorList>
    </citation>
    <scope>NUCLEOTIDE SEQUENCE [LARGE SCALE GENOMIC DNA]</scope>
    <source>
        <strain evidence="2">Lor288</strain>
    </source>
</reference>
<dbReference type="InterPro" id="IPR016024">
    <property type="entry name" value="ARM-type_fold"/>
</dbReference>
<dbReference type="Pfam" id="PF24138">
    <property type="entry name" value="TPR_TNPO3_IPO13_2nd"/>
    <property type="match status" value="1"/>
</dbReference>
<gene>
    <name evidence="2" type="ORF">KSP40_PGU011619</name>
</gene>
<dbReference type="PANTHER" id="PTHR12363:SF44">
    <property type="entry name" value="ARM REPEAT SUPERFAMILY PROTEIN"/>
    <property type="match status" value="1"/>
</dbReference>
<feature type="domain" description="Exportin-1/Importin-beta-like" evidence="1">
    <location>
        <begin position="103"/>
        <end position="260"/>
    </location>
</feature>
<dbReference type="InterPro" id="IPR057941">
    <property type="entry name" value="TPR_TNPO3_IPO13_2nd"/>
</dbReference>
<comment type="caution">
    <text evidence="2">The sequence shown here is derived from an EMBL/GenBank/DDBJ whole genome shotgun (WGS) entry which is preliminary data.</text>
</comment>
<dbReference type="InterPro" id="IPR011989">
    <property type="entry name" value="ARM-like"/>
</dbReference>
<organism evidence="2 3">
    <name type="scientific">Platanthera guangdongensis</name>
    <dbReference type="NCBI Taxonomy" id="2320717"/>
    <lineage>
        <taxon>Eukaryota</taxon>
        <taxon>Viridiplantae</taxon>
        <taxon>Streptophyta</taxon>
        <taxon>Embryophyta</taxon>
        <taxon>Tracheophyta</taxon>
        <taxon>Spermatophyta</taxon>
        <taxon>Magnoliopsida</taxon>
        <taxon>Liliopsida</taxon>
        <taxon>Asparagales</taxon>
        <taxon>Orchidaceae</taxon>
        <taxon>Orchidoideae</taxon>
        <taxon>Orchideae</taxon>
        <taxon>Orchidinae</taxon>
        <taxon>Platanthera</taxon>
    </lineage>
</organism>
<dbReference type="InterPro" id="IPR013598">
    <property type="entry name" value="Exportin-1/Importin-b-like"/>
</dbReference>
<sequence length="1019" mass="112469">MNELQSKVAHAVHVLNHHSQSCDRVSANQWLVQFQQTEAAWEVATSLLTSSSDLSQPNFEVEFFAAQILRRKIQNEGYCLQLGTKDSFLNALLIAARRFSLGPPQLLTQVCLALSALVLRGVEHKMPIEQFFSCLNKLQNQENGNAVILEMLTVLPEEVVEDNSGDWSIDSRYRCQFTLELLSHTSTVLEFLLLQSKQSLESGIQLQEKNKKILRCLLSWVRVGCFSEITTSSLPSHPLLNFVFISLQVPSSFDVSIEVLIELVCRYEGLPQILLSKIQYLKEMLLLPALNSSDEKLIGRLACLMSEVGQAAPALIAEASPEALMLADFLLSCVSFPSEDWEIPDSTLQFWCSLANYLLSLDLRKEDSTKIVTEVFSPLFSTLLDALLLRAQVDDNVCNVTNGALEIPDGLINFRTNLEELLVDMCQILGPSIYVQKLLYDRLTTSDSLIPWVDVEIRMFALNLVAETVLQDGPPLHLSMVMQLVTILASTPPVDLKGLLSLVYKSLADAVGSFSRWIPLFPDNIRSLLIFCALGIRESISTTSCSSALRKLCEDASVLIHEPQNLEILLWIAEDLEKKILSLEDEDKIVSAITLVVNSVPNKELKRNSLARLFSSSYGAIEKLIDAEVQHSLTQNPAAYTEAMNSAIRGLYRIAVILRHLGAPLSSGHADDDTSAVLLGMFWPLLQKIFSSPHMENSSLSAAACCSLSRAIHSSGEHFHILLPKVLDCLSANFLLFQNHDCYIRTAAVIIEEFGHTVEFGSLYINSFERFTSAASLSALNSSNICNREPDLVEAYTYFVSTFVRFCPKAVVASCGNLLEVSFQKAAICCTAMHRGAALAAMSYLSCFLETCLSSLLESLPCIIEGSLGAVMIQVLFRRGEGLLSNVVYALLGVSAMSKVHKSATILQQLAAVCCLSHRTILMTVLSWNSMCGWLQSTVQTLPAGYLRQGEAETLIPLWMNALASAASDYLASKTCRDASIDHAHMQGKGGRTLKRIIRDFAGSHRNLPGSHRSLPNSL</sequence>
<evidence type="ECO:0000313" key="2">
    <source>
        <dbReference type="EMBL" id="KAK8969842.1"/>
    </source>
</evidence>
<keyword evidence="3" id="KW-1185">Reference proteome</keyword>
<protein>
    <recommendedName>
        <fullName evidence="1">Exportin-1/Importin-beta-like domain-containing protein</fullName>
    </recommendedName>
</protein>
<dbReference type="SUPFAM" id="SSF48371">
    <property type="entry name" value="ARM repeat"/>
    <property type="match status" value="1"/>
</dbReference>
<proteinExistence type="predicted"/>
<dbReference type="EMBL" id="JBBWWR010000002">
    <property type="protein sequence ID" value="KAK8969842.1"/>
    <property type="molecule type" value="Genomic_DNA"/>
</dbReference>